<gene>
    <name evidence="5" type="ORF">PHISCL_00219</name>
</gene>
<dbReference type="PROSITE" id="PS50088">
    <property type="entry name" value="ANK_REPEAT"/>
    <property type="match status" value="1"/>
</dbReference>
<dbReference type="STRING" id="2070753.A0A3A3ABW1"/>
<dbReference type="PANTHER" id="PTHR24189:SF50">
    <property type="entry name" value="ANKYRIN REPEAT AND SOCS BOX PROTEIN 2"/>
    <property type="match status" value="1"/>
</dbReference>
<keyword evidence="2 3" id="KW-0040">ANK repeat</keyword>
<reference evidence="6" key="1">
    <citation type="submission" date="2017-02" db="EMBL/GenBank/DDBJ databases">
        <authorList>
            <person name="Tafer H."/>
            <person name="Lopandic K."/>
        </authorList>
    </citation>
    <scope>NUCLEOTIDE SEQUENCE [LARGE SCALE GENOMIC DNA]</scope>
    <source>
        <strain evidence="6">CBS 366.77</strain>
    </source>
</reference>
<dbReference type="PANTHER" id="PTHR24189">
    <property type="entry name" value="MYOTROPHIN"/>
    <property type="match status" value="1"/>
</dbReference>
<feature type="repeat" description="ANK" evidence="3">
    <location>
        <begin position="224"/>
        <end position="253"/>
    </location>
</feature>
<dbReference type="Proteomes" id="UP000266188">
    <property type="component" value="Unassembled WGS sequence"/>
</dbReference>
<accession>A0A3A3ABW1</accession>
<feature type="compositionally biased region" description="Polar residues" evidence="4">
    <location>
        <begin position="305"/>
        <end position="315"/>
    </location>
</feature>
<keyword evidence="1" id="KW-0677">Repeat</keyword>
<comment type="caution">
    <text evidence="5">The sequence shown here is derived from an EMBL/GenBank/DDBJ whole genome shotgun (WGS) entry which is preliminary data.</text>
</comment>
<dbReference type="PROSITE" id="PS50297">
    <property type="entry name" value="ANK_REP_REGION"/>
    <property type="match status" value="1"/>
</dbReference>
<dbReference type="InterPro" id="IPR002110">
    <property type="entry name" value="Ankyrin_rpt"/>
</dbReference>
<dbReference type="EMBL" id="MVGC01000003">
    <property type="protein sequence ID" value="RJE27485.1"/>
    <property type="molecule type" value="Genomic_DNA"/>
</dbReference>
<evidence type="ECO:0000313" key="6">
    <source>
        <dbReference type="Proteomes" id="UP000266188"/>
    </source>
</evidence>
<dbReference type="AlphaFoldDB" id="A0A3A3ABW1"/>
<proteinExistence type="predicted"/>
<dbReference type="InterPro" id="IPR036770">
    <property type="entry name" value="Ankyrin_rpt-contain_sf"/>
</dbReference>
<name>A0A3A3ABW1_9EURO</name>
<organism evidence="5 6">
    <name type="scientific">Aspergillus sclerotialis</name>
    <dbReference type="NCBI Taxonomy" id="2070753"/>
    <lineage>
        <taxon>Eukaryota</taxon>
        <taxon>Fungi</taxon>
        <taxon>Dikarya</taxon>
        <taxon>Ascomycota</taxon>
        <taxon>Pezizomycotina</taxon>
        <taxon>Eurotiomycetes</taxon>
        <taxon>Eurotiomycetidae</taxon>
        <taxon>Eurotiales</taxon>
        <taxon>Aspergillaceae</taxon>
        <taxon>Aspergillus</taxon>
        <taxon>Aspergillus subgen. Polypaecilum</taxon>
    </lineage>
</organism>
<dbReference type="InterPro" id="IPR050745">
    <property type="entry name" value="Multifunctional_regulatory"/>
</dbReference>
<dbReference type="Pfam" id="PF13857">
    <property type="entry name" value="Ank_5"/>
    <property type="match status" value="1"/>
</dbReference>
<evidence type="ECO:0000256" key="4">
    <source>
        <dbReference type="SAM" id="MobiDB-lite"/>
    </source>
</evidence>
<protein>
    <submittedName>
        <fullName evidence="5">Ankyrin repeat protein</fullName>
    </submittedName>
</protein>
<evidence type="ECO:0000256" key="2">
    <source>
        <dbReference type="ARBA" id="ARBA00023043"/>
    </source>
</evidence>
<dbReference type="SMART" id="SM00248">
    <property type="entry name" value="ANK"/>
    <property type="match status" value="5"/>
</dbReference>
<keyword evidence="6" id="KW-1185">Reference proteome</keyword>
<evidence type="ECO:0000313" key="5">
    <source>
        <dbReference type="EMBL" id="RJE27485.1"/>
    </source>
</evidence>
<sequence length="315" mass="35704">MTWDEIPHRAPTETIEELRSIIIVDENLSKFRKRLDELTSSANEGFTMQDLGGGGLMFEAVRRSSTPFITELLHRGVPMSRSYVSSAIRCKAIEALKLFFWNGFDINEPEQMAPPLLAEAVIRSKKLFLWLLEYGADPNRGCDIDKTPLSTATQYASVHLVKIMIDNYGGDVSKGQLLHYAVRRKYDIIEALELLLDRGAPINQTMYANHDWSRRWHHWLPLGTALHDAARYGKIRAVKYLVKRGIDVSIKDSRGHTALEVAREFKHADIVEFLESVERDMVKDEDNSDSSGDNPLGDYGEEEQSPTGNSYCAIM</sequence>
<dbReference type="Gene3D" id="1.25.40.20">
    <property type="entry name" value="Ankyrin repeat-containing domain"/>
    <property type="match status" value="2"/>
</dbReference>
<dbReference type="OrthoDB" id="426293at2759"/>
<evidence type="ECO:0000256" key="1">
    <source>
        <dbReference type="ARBA" id="ARBA00022737"/>
    </source>
</evidence>
<dbReference type="SUPFAM" id="SSF48403">
    <property type="entry name" value="Ankyrin repeat"/>
    <property type="match status" value="1"/>
</dbReference>
<feature type="region of interest" description="Disordered" evidence="4">
    <location>
        <begin position="282"/>
        <end position="315"/>
    </location>
</feature>
<dbReference type="Pfam" id="PF12796">
    <property type="entry name" value="Ank_2"/>
    <property type="match status" value="1"/>
</dbReference>
<evidence type="ECO:0000256" key="3">
    <source>
        <dbReference type="PROSITE-ProRule" id="PRU00023"/>
    </source>
</evidence>